<dbReference type="STRING" id="1123510.GCA_000620025_02640"/>
<name>A0A348HBJ5_9GAMM</name>
<dbReference type="PROSITE" id="PS51257">
    <property type="entry name" value="PROKAR_LIPOPROTEIN"/>
    <property type="match status" value="1"/>
</dbReference>
<evidence type="ECO:0000256" key="1">
    <source>
        <dbReference type="SAM" id="SignalP"/>
    </source>
</evidence>
<sequence length="169" mass="17995">MAKQRLMFTGALVAACLSIGAIAGCNGGDSDASKTATPGQQEAKAGVQQRFAGTAPCADCDGIRNELTLNFTQDGQPDGFTLTQNYLGAKDDGNNHTFNVKGLFAVLTGSSEDPKAVVYHLMPDDDSEPASYYQRTDDNTLKLLEKQGSGESITLTLSKKDYSMTRVTQ</sequence>
<evidence type="ECO:0000313" key="2">
    <source>
        <dbReference type="EMBL" id="BBG28997.1"/>
    </source>
</evidence>
<feature type="chain" id="PRO_5016823292" evidence="1">
    <location>
        <begin position="24"/>
        <end position="169"/>
    </location>
</feature>
<dbReference type="Proteomes" id="UP000267342">
    <property type="component" value="Chromosome"/>
</dbReference>
<dbReference type="KEGG" id="zpl:ZBT109_0199"/>
<keyword evidence="3" id="KW-1185">Reference proteome</keyword>
<organism evidence="2 3">
    <name type="scientific">Zymobacter palmae</name>
    <dbReference type="NCBI Taxonomy" id="33074"/>
    <lineage>
        <taxon>Bacteria</taxon>
        <taxon>Pseudomonadati</taxon>
        <taxon>Pseudomonadota</taxon>
        <taxon>Gammaproteobacteria</taxon>
        <taxon>Oceanospirillales</taxon>
        <taxon>Halomonadaceae</taxon>
        <taxon>Zymobacter group</taxon>
        <taxon>Zymobacter</taxon>
    </lineage>
</organism>
<feature type="signal peptide" evidence="1">
    <location>
        <begin position="1"/>
        <end position="23"/>
    </location>
</feature>
<dbReference type="AlphaFoldDB" id="A0A348HBJ5"/>
<keyword evidence="1" id="KW-0732">Signal</keyword>
<dbReference type="OrthoDB" id="5348860at2"/>
<gene>
    <name evidence="2" type="ORF">ZBT109_0199</name>
</gene>
<dbReference type="Gene3D" id="2.40.128.640">
    <property type="match status" value="1"/>
</dbReference>
<dbReference type="RefSeq" id="WP_027705616.1">
    <property type="nucleotide sequence ID" value="NZ_AP018933.1"/>
</dbReference>
<accession>A0A348HBJ5</accession>
<reference evidence="2 3" key="1">
    <citation type="submission" date="2018-09" db="EMBL/GenBank/DDBJ databases">
        <title>Zymobacter palmae IAM14233 (=T109) whole genome analysis.</title>
        <authorList>
            <person name="Yanase H."/>
        </authorList>
    </citation>
    <scope>NUCLEOTIDE SEQUENCE [LARGE SCALE GENOMIC DNA]</scope>
    <source>
        <strain evidence="2 3">IAM14233</strain>
    </source>
</reference>
<dbReference type="InterPro" id="IPR007298">
    <property type="entry name" value="Cu-R_lipoprotein_NlpE"/>
</dbReference>
<evidence type="ECO:0000313" key="3">
    <source>
        <dbReference type="Proteomes" id="UP000267342"/>
    </source>
</evidence>
<protein>
    <submittedName>
        <fullName evidence="2">Uncharacterized lipoprotein NlpE</fullName>
    </submittedName>
</protein>
<proteinExistence type="predicted"/>
<keyword evidence="2" id="KW-0449">Lipoprotein</keyword>
<dbReference type="Pfam" id="PF04170">
    <property type="entry name" value="NlpE"/>
    <property type="match status" value="1"/>
</dbReference>
<dbReference type="EMBL" id="AP018933">
    <property type="protein sequence ID" value="BBG28997.1"/>
    <property type="molecule type" value="Genomic_DNA"/>
</dbReference>